<accession>A0A9D4BQN3</accession>
<keyword evidence="2" id="KW-1185">Reference proteome</keyword>
<dbReference type="EMBL" id="JAIWYP010000015">
    <property type="protein sequence ID" value="KAH3703591.1"/>
    <property type="molecule type" value="Genomic_DNA"/>
</dbReference>
<name>A0A9D4BQN3_DREPO</name>
<protein>
    <submittedName>
        <fullName evidence="1">Uncharacterized protein</fullName>
    </submittedName>
</protein>
<dbReference type="Proteomes" id="UP000828390">
    <property type="component" value="Unassembled WGS sequence"/>
</dbReference>
<evidence type="ECO:0000313" key="2">
    <source>
        <dbReference type="Proteomes" id="UP000828390"/>
    </source>
</evidence>
<reference evidence="1" key="2">
    <citation type="submission" date="2020-11" db="EMBL/GenBank/DDBJ databases">
        <authorList>
            <person name="McCartney M.A."/>
            <person name="Auch B."/>
            <person name="Kono T."/>
            <person name="Mallez S."/>
            <person name="Becker A."/>
            <person name="Gohl D.M."/>
            <person name="Silverstein K.A.T."/>
            <person name="Koren S."/>
            <person name="Bechman K.B."/>
            <person name="Herman A."/>
            <person name="Abrahante J.E."/>
            <person name="Garbe J."/>
        </authorList>
    </citation>
    <scope>NUCLEOTIDE SEQUENCE</scope>
    <source>
        <strain evidence="1">Duluth1</strain>
        <tissue evidence="1">Whole animal</tissue>
    </source>
</reference>
<organism evidence="1 2">
    <name type="scientific">Dreissena polymorpha</name>
    <name type="common">Zebra mussel</name>
    <name type="synonym">Mytilus polymorpha</name>
    <dbReference type="NCBI Taxonomy" id="45954"/>
    <lineage>
        <taxon>Eukaryota</taxon>
        <taxon>Metazoa</taxon>
        <taxon>Spiralia</taxon>
        <taxon>Lophotrochozoa</taxon>
        <taxon>Mollusca</taxon>
        <taxon>Bivalvia</taxon>
        <taxon>Autobranchia</taxon>
        <taxon>Heteroconchia</taxon>
        <taxon>Euheterodonta</taxon>
        <taxon>Imparidentia</taxon>
        <taxon>Neoheterodontei</taxon>
        <taxon>Myida</taxon>
        <taxon>Dreissenoidea</taxon>
        <taxon>Dreissenidae</taxon>
        <taxon>Dreissena</taxon>
    </lineage>
</organism>
<sequence length="70" mass="7583">MQTTVQNVTLNSGRMIQVVVQGPADQMVSTEQVIEAVEQIEIDNSVESIIPMSEGQITEAVVEGEVIQNP</sequence>
<gene>
    <name evidence="1" type="ORF">DPMN_078629</name>
</gene>
<dbReference type="AlphaFoldDB" id="A0A9D4BQN3"/>
<proteinExistence type="predicted"/>
<comment type="caution">
    <text evidence="1">The sequence shown here is derived from an EMBL/GenBank/DDBJ whole genome shotgun (WGS) entry which is preliminary data.</text>
</comment>
<evidence type="ECO:0000313" key="1">
    <source>
        <dbReference type="EMBL" id="KAH3703591.1"/>
    </source>
</evidence>
<reference evidence="1" key="1">
    <citation type="journal article" date="2019" name="bioRxiv">
        <title>The Genome of the Zebra Mussel, Dreissena polymorpha: A Resource for Invasive Species Research.</title>
        <authorList>
            <person name="McCartney M.A."/>
            <person name="Auch B."/>
            <person name="Kono T."/>
            <person name="Mallez S."/>
            <person name="Zhang Y."/>
            <person name="Obille A."/>
            <person name="Becker A."/>
            <person name="Abrahante J.E."/>
            <person name="Garbe J."/>
            <person name="Badalamenti J.P."/>
            <person name="Herman A."/>
            <person name="Mangelson H."/>
            <person name="Liachko I."/>
            <person name="Sullivan S."/>
            <person name="Sone E.D."/>
            <person name="Koren S."/>
            <person name="Silverstein K.A.T."/>
            <person name="Beckman K.B."/>
            <person name="Gohl D.M."/>
        </authorList>
    </citation>
    <scope>NUCLEOTIDE SEQUENCE</scope>
    <source>
        <strain evidence="1">Duluth1</strain>
        <tissue evidence="1">Whole animal</tissue>
    </source>
</reference>